<evidence type="ECO:0000313" key="2">
    <source>
        <dbReference type="Proteomes" id="UP000503820"/>
    </source>
</evidence>
<protein>
    <submittedName>
        <fullName evidence="1">Uncharacterized protein</fullName>
    </submittedName>
</protein>
<dbReference type="RefSeq" id="WP_174409303.1">
    <property type="nucleotide sequence ID" value="NZ_BLVP01000007.1"/>
</dbReference>
<accession>A0A7J0BU24</accession>
<name>A0A7J0BU24_9BACT</name>
<sequence length="299" mass="34977">MQIRAEIGDKAQQQAIVNELGILGEASRHYAMAFRISEVVVPHDFDTAVNAAQGTGDYRSVPGMEPTSRAVFTPKGYILIFHPKLYSDAYDNHIRFAIYWHEFTLLVNRSRFPVLMRHKLDRFANYFMNLYQLYDQYTAARRSFEFRDAIIRQALGEELSDLARQDLEHSLMGSLAILRNKAEYYDWIRFQIMEYREKGVIADFLEQVRGKIAQLSYSLVFAYATMDHYEHLRDRESLIAEAPMLNNNTRAFLEYLRFKYQTDAVDLSDGIDLMEAFWANFGIRFKDGEKCMECEVQDI</sequence>
<comment type="caution">
    <text evidence="1">The sequence shown here is derived from an EMBL/GenBank/DDBJ whole genome shotgun (WGS) entry which is preliminary data.</text>
</comment>
<proteinExistence type="predicted"/>
<evidence type="ECO:0000313" key="1">
    <source>
        <dbReference type="EMBL" id="GFM36635.1"/>
    </source>
</evidence>
<dbReference type="EMBL" id="BLVP01000007">
    <property type="protein sequence ID" value="GFM36635.1"/>
    <property type="molecule type" value="Genomic_DNA"/>
</dbReference>
<keyword evidence="2" id="KW-1185">Reference proteome</keyword>
<gene>
    <name evidence="1" type="ORF">DSM19430T_13190</name>
</gene>
<reference evidence="1 2" key="1">
    <citation type="submission" date="2020-05" db="EMBL/GenBank/DDBJ databases">
        <title>Draft genome sequence of Desulfovibrio psychrotolerans JS1T.</title>
        <authorList>
            <person name="Ueno A."/>
            <person name="Tamazawa S."/>
            <person name="Tamamura S."/>
            <person name="Murakami T."/>
            <person name="Kiyama T."/>
            <person name="Inomata H."/>
            <person name="Amano Y."/>
            <person name="Miyakawa K."/>
            <person name="Tamaki H."/>
            <person name="Naganuma T."/>
            <person name="Kaneko K."/>
        </authorList>
    </citation>
    <scope>NUCLEOTIDE SEQUENCE [LARGE SCALE GENOMIC DNA]</scope>
    <source>
        <strain evidence="1 2">JS1</strain>
    </source>
</reference>
<organism evidence="1 2">
    <name type="scientific">Desulfovibrio psychrotolerans</name>
    <dbReference type="NCBI Taxonomy" id="415242"/>
    <lineage>
        <taxon>Bacteria</taxon>
        <taxon>Pseudomonadati</taxon>
        <taxon>Thermodesulfobacteriota</taxon>
        <taxon>Desulfovibrionia</taxon>
        <taxon>Desulfovibrionales</taxon>
        <taxon>Desulfovibrionaceae</taxon>
        <taxon>Desulfovibrio</taxon>
    </lineage>
</organism>
<dbReference type="Proteomes" id="UP000503820">
    <property type="component" value="Unassembled WGS sequence"/>
</dbReference>
<dbReference type="AlphaFoldDB" id="A0A7J0BU24"/>